<evidence type="ECO:0000313" key="7">
    <source>
        <dbReference type="EMBL" id="GAA1520265.1"/>
    </source>
</evidence>
<evidence type="ECO:0000256" key="2">
    <source>
        <dbReference type="ARBA" id="ARBA00022723"/>
    </source>
</evidence>
<dbReference type="Proteomes" id="UP001500363">
    <property type="component" value="Unassembled WGS sequence"/>
</dbReference>
<feature type="domain" description="Rieske" evidence="6">
    <location>
        <begin position="427"/>
        <end position="511"/>
    </location>
</feature>
<evidence type="ECO:0000256" key="5">
    <source>
        <dbReference type="ARBA" id="ARBA00023157"/>
    </source>
</evidence>
<dbReference type="InterPro" id="IPR005805">
    <property type="entry name" value="Rieske_Fe-S_prot_C"/>
</dbReference>
<keyword evidence="1" id="KW-0001">2Fe-2S</keyword>
<gene>
    <name evidence="7" type="ORF">GCM10009741_21160</name>
</gene>
<dbReference type="InterPro" id="IPR017941">
    <property type="entry name" value="Rieske_2Fe-2S"/>
</dbReference>
<dbReference type="PROSITE" id="PS51296">
    <property type="entry name" value="RIESKE"/>
    <property type="match status" value="1"/>
</dbReference>
<dbReference type="RefSeq" id="WP_344172513.1">
    <property type="nucleotide sequence ID" value="NZ_BAAANC010000001.1"/>
</dbReference>
<keyword evidence="3" id="KW-0408">Iron</keyword>
<dbReference type="Pfam" id="PF01266">
    <property type="entry name" value="DAO"/>
    <property type="match status" value="1"/>
</dbReference>
<keyword evidence="5" id="KW-1015">Disulfide bond</keyword>
<dbReference type="EMBL" id="BAAANC010000001">
    <property type="protein sequence ID" value="GAA1520265.1"/>
    <property type="molecule type" value="Genomic_DNA"/>
</dbReference>
<organism evidence="7 8">
    <name type="scientific">Kribbella lupini</name>
    <dbReference type="NCBI Taxonomy" id="291602"/>
    <lineage>
        <taxon>Bacteria</taxon>
        <taxon>Bacillati</taxon>
        <taxon>Actinomycetota</taxon>
        <taxon>Actinomycetes</taxon>
        <taxon>Propionibacteriales</taxon>
        <taxon>Kribbellaceae</taxon>
        <taxon>Kribbella</taxon>
    </lineage>
</organism>
<dbReference type="Gene3D" id="3.50.50.60">
    <property type="entry name" value="FAD/NAD(P)-binding domain"/>
    <property type="match status" value="1"/>
</dbReference>
<evidence type="ECO:0000313" key="8">
    <source>
        <dbReference type="Proteomes" id="UP001500363"/>
    </source>
</evidence>
<proteinExistence type="predicted"/>
<dbReference type="SUPFAM" id="SSF50022">
    <property type="entry name" value="ISP domain"/>
    <property type="match status" value="1"/>
</dbReference>
<dbReference type="InterPro" id="IPR036922">
    <property type="entry name" value="Rieske_2Fe-2S_sf"/>
</dbReference>
<evidence type="ECO:0000256" key="1">
    <source>
        <dbReference type="ARBA" id="ARBA00022714"/>
    </source>
</evidence>
<evidence type="ECO:0000256" key="4">
    <source>
        <dbReference type="ARBA" id="ARBA00023014"/>
    </source>
</evidence>
<dbReference type="SUPFAM" id="SSF51905">
    <property type="entry name" value="FAD/NAD(P)-binding domain"/>
    <property type="match status" value="1"/>
</dbReference>
<accession>A0ABP4LDJ1</accession>
<dbReference type="PRINTS" id="PR00162">
    <property type="entry name" value="RIESKE"/>
</dbReference>
<dbReference type="Gene3D" id="3.30.9.10">
    <property type="entry name" value="D-Amino Acid Oxidase, subunit A, domain 2"/>
    <property type="match status" value="1"/>
</dbReference>
<keyword evidence="4" id="KW-0411">Iron-sulfur</keyword>
<dbReference type="Gene3D" id="2.102.10.10">
    <property type="entry name" value="Rieske [2Fe-2S] iron-sulphur domain"/>
    <property type="match status" value="1"/>
</dbReference>
<dbReference type="InterPro" id="IPR006076">
    <property type="entry name" value="FAD-dep_OxRdtase"/>
</dbReference>
<sequence length="511" mass="52883">MDDTARSVWLATTTMPRYEPASGDLTADVVVIGAGLVGLSTALMLADDGADVIVLEAHGVGARTSGHTTGKVTSQHGAIYTELVHRHGRNKAALYAAANEAAMLQITSLVEALAIECELTTAPSYAYSTDPGRLDSLKREVATAADLGLAATLAGQNEVGVPGAAAGVRFSEQLYLHPAKYLVGLAAAFEERGGRIYDRTRVVDVDSTSDEVVVRTEAGATVTAGHAVMATLSPLGVTGGFFARVRPRRSSGIAVRLPVPAPAGMAITVDDPVRSTRPWPGGGPNGLIVVGSGPATTSPGDADSNAQADTGANEEALLNWVRSTWDTGPITAEYSWSAHDYSTPDLLPYVGSVPGSDRVLVATGLNKWGLTQGTIAAEILSDQIAGHANPYVDLYSSTRIGGPAAVAELIKGNLSVGKDFATGHAKRLTGGADHLEPGDGGLLDHEGATVGAYRDASGELHLVKPVCTHLGCALTWNRADTTWDCSCHGSRFTPDGGVLDGPATKPLQRPE</sequence>
<protein>
    <submittedName>
        <fullName evidence="7">FAD-dependent oxidoreductase</fullName>
    </submittedName>
</protein>
<keyword evidence="8" id="KW-1185">Reference proteome</keyword>
<evidence type="ECO:0000259" key="6">
    <source>
        <dbReference type="PROSITE" id="PS51296"/>
    </source>
</evidence>
<dbReference type="Pfam" id="PF00355">
    <property type="entry name" value="Rieske"/>
    <property type="match status" value="1"/>
</dbReference>
<reference evidence="8" key="1">
    <citation type="journal article" date="2019" name="Int. J. Syst. Evol. Microbiol.">
        <title>The Global Catalogue of Microorganisms (GCM) 10K type strain sequencing project: providing services to taxonomists for standard genome sequencing and annotation.</title>
        <authorList>
            <consortium name="The Broad Institute Genomics Platform"/>
            <consortium name="The Broad Institute Genome Sequencing Center for Infectious Disease"/>
            <person name="Wu L."/>
            <person name="Ma J."/>
        </authorList>
    </citation>
    <scope>NUCLEOTIDE SEQUENCE [LARGE SCALE GENOMIC DNA]</scope>
    <source>
        <strain evidence="8">JCM 14303</strain>
    </source>
</reference>
<dbReference type="PANTHER" id="PTHR13847:SF274">
    <property type="entry name" value="RIESKE 2FE-2S IRON-SULFUR PROTEIN YHFW-RELATED"/>
    <property type="match status" value="1"/>
</dbReference>
<dbReference type="InterPro" id="IPR036188">
    <property type="entry name" value="FAD/NAD-bd_sf"/>
</dbReference>
<comment type="caution">
    <text evidence="7">The sequence shown here is derived from an EMBL/GenBank/DDBJ whole genome shotgun (WGS) entry which is preliminary data.</text>
</comment>
<name>A0ABP4LDJ1_9ACTN</name>
<evidence type="ECO:0000256" key="3">
    <source>
        <dbReference type="ARBA" id="ARBA00023004"/>
    </source>
</evidence>
<dbReference type="PANTHER" id="PTHR13847">
    <property type="entry name" value="SARCOSINE DEHYDROGENASE-RELATED"/>
    <property type="match status" value="1"/>
</dbReference>
<keyword evidence="2" id="KW-0479">Metal-binding</keyword>